<reference evidence="3" key="1">
    <citation type="journal article" date="2012" name="J. Bacteriol.">
        <title>Genome sequence of the haloalkaliphilic methanotrophic bacterium Methylomicrobium alcaliphilum 20Z.</title>
        <authorList>
            <person name="Vuilleumier S."/>
            <person name="Khmelenina V.N."/>
            <person name="Bringel F."/>
            <person name="Reshetnikov A.S."/>
            <person name="Lajus A."/>
            <person name="Mangenot S."/>
            <person name="Rouy Z."/>
            <person name="Op den Camp H.J."/>
            <person name="Jetten M.S."/>
            <person name="Dispirito A.A."/>
            <person name="Dunfield P."/>
            <person name="Klotz M.G."/>
            <person name="Semrau J.D."/>
            <person name="Stein L.Y."/>
            <person name="Barbe V."/>
            <person name="Medigue C."/>
            <person name="Trotsenko Y.A."/>
            <person name="Kalyuzhnaya M.G."/>
        </authorList>
    </citation>
    <scope>NUCLEOTIDE SEQUENCE [LARGE SCALE GENOMIC DNA]</scope>
    <source>
        <strain evidence="3">DSM 19304 / NCIMB 14124 / VKM B-2133 / 20Z</strain>
    </source>
</reference>
<dbReference type="STRING" id="1091494.MEALZ_1670"/>
<dbReference type="PROSITE" id="PS51208">
    <property type="entry name" value="AUTOTRANSPORTER"/>
    <property type="match status" value="1"/>
</dbReference>
<name>G4T067_META2</name>
<evidence type="ECO:0000259" key="1">
    <source>
        <dbReference type="PROSITE" id="PS51208"/>
    </source>
</evidence>
<gene>
    <name evidence="2" type="ordered locus">MEALZ_1670</name>
</gene>
<evidence type="ECO:0000313" key="2">
    <source>
        <dbReference type="EMBL" id="CCE23357.1"/>
    </source>
</evidence>
<dbReference type="Pfam" id="PF03797">
    <property type="entry name" value="Autotransporter"/>
    <property type="match status" value="1"/>
</dbReference>
<feature type="domain" description="Autotransporter" evidence="1">
    <location>
        <begin position="94"/>
        <end position="381"/>
    </location>
</feature>
<dbReference type="InterPro" id="IPR006315">
    <property type="entry name" value="OM_autotransptr_brl_dom"/>
</dbReference>
<dbReference type="Proteomes" id="UP000008315">
    <property type="component" value="Chromosome"/>
</dbReference>
<dbReference type="InterPro" id="IPR036709">
    <property type="entry name" value="Autotransporte_beta_dom_sf"/>
</dbReference>
<keyword evidence="3" id="KW-1185">Reference proteome</keyword>
<dbReference type="EMBL" id="FO082060">
    <property type="protein sequence ID" value="CCE23357.1"/>
    <property type="molecule type" value="Genomic_DNA"/>
</dbReference>
<dbReference type="InterPro" id="IPR005546">
    <property type="entry name" value="Autotransporte_beta"/>
</dbReference>
<proteinExistence type="predicted"/>
<dbReference type="Gene3D" id="2.40.128.130">
    <property type="entry name" value="Autotransporter beta-domain"/>
    <property type="match status" value="1"/>
</dbReference>
<sequence length="381" mass="41336">MRARCNAFSGLSFDSARTQGIVRAVSPEQVVQQGTQATRITAGQVGLVETTVKNRISNLHASLNARSQYAGGLKFYQNGRPINGLGGAAGDDLGFGSNLGVWLNMNIRVGDVNTTFEQLGFRYDNYGFTGGADYKLTDNLVLGSAFSYLRSNSVFGLNMGETTTDTYTGSIYGTYYFWDNFHLDAIASYGGNEYQTTRRISYTIPGVETFSAEATATPGGNQHAYSLGVGYDFSYGPFSLTPYFRGNYIGLSVDSYRESGGAGWGMAFSDQNVESWTTTLGGETSYAISLPFGVILAQFRAEWHHQYKDGSRTIGASFIDDPSGQRFNVVSQSPDRNFATLGTSLSGTFADGLSGFISYDVMLGYQDISSHSINFGARMEF</sequence>
<dbReference type="SUPFAM" id="SSF103515">
    <property type="entry name" value="Autotransporter"/>
    <property type="match status" value="1"/>
</dbReference>
<dbReference type="AlphaFoldDB" id="G4T067"/>
<accession>G4T067</accession>
<dbReference type="NCBIfam" id="TIGR01414">
    <property type="entry name" value="autotrans_barl"/>
    <property type="match status" value="1"/>
</dbReference>
<dbReference type="HOGENOM" id="CLU_048094_0_0_6"/>
<evidence type="ECO:0000313" key="3">
    <source>
        <dbReference type="Proteomes" id="UP000008315"/>
    </source>
</evidence>
<dbReference type="KEGG" id="mah:MEALZ_1670"/>
<dbReference type="PATRIC" id="fig|271065.3.peg.1712"/>
<dbReference type="SMART" id="SM00869">
    <property type="entry name" value="Autotransporter"/>
    <property type="match status" value="1"/>
</dbReference>
<protein>
    <submittedName>
        <fullName evidence="2">Outer membrane autotransporter barrel domain protein</fullName>
    </submittedName>
</protein>
<organism evidence="2 3">
    <name type="scientific">Methylotuvimicrobium alcaliphilum (strain DSM 19304 / NCIMB 14124 / VKM B-2133 / 20Z)</name>
    <name type="common">Methylomicrobium alcaliphilum</name>
    <dbReference type="NCBI Taxonomy" id="1091494"/>
    <lineage>
        <taxon>Bacteria</taxon>
        <taxon>Pseudomonadati</taxon>
        <taxon>Pseudomonadota</taxon>
        <taxon>Gammaproteobacteria</taxon>
        <taxon>Methylococcales</taxon>
        <taxon>Methylococcaceae</taxon>
        <taxon>Methylotuvimicrobium</taxon>
    </lineage>
</organism>
<dbReference type="GO" id="GO:0019867">
    <property type="term" value="C:outer membrane"/>
    <property type="evidence" value="ECO:0007669"/>
    <property type="project" value="InterPro"/>
</dbReference>